<dbReference type="Proteomes" id="UP001358586">
    <property type="component" value="Chromosome 6"/>
</dbReference>
<dbReference type="PANTHER" id="PTHR24291">
    <property type="entry name" value="CYTOCHROME P450 FAMILY 4"/>
    <property type="match status" value="1"/>
</dbReference>
<dbReference type="PANTHER" id="PTHR24291:SF185">
    <property type="entry name" value="PREMNASPIRODIENE OXYGENASE-LIKE"/>
    <property type="match status" value="1"/>
</dbReference>
<dbReference type="Gene3D" id="1.10.630.10">
    <property type="entry name" value="Cytochrome P450"/>
    <property type="match status" value="1"/>
</dbReference>
<dbReference type="CDD" id="cd00302">
    <property type="entry name" value="cytochrome_P450"/>
    <property type="match status" value="1"/>
</dbReference>
<dbReference type="EMBL" id="JARKNE010000006">
    <property type="protein sequence ID" value="KAK5826666.1"/>
    <property type="molecule type" value="Genomic_DNA"/>
</dbReference>
<evidence type="ECO:0000313" key="4">
    <source>
        <dbReference type="Proteomes" id="UP001358586"/>
    </source>
</evidence>
<organism evidence="3 4">
    <name type="scientific">Gossypium arboreum</name>
    <name type="common">Tree cotton</name>
    <name type="synonym">Gossypium nanking</name>
    <dbReference type="NCBI Taxonomy" id="29729"/>
    <lineage>
        <taxon>Eukaryota</taxon>
        <taxon>Viridiplantae</taxon>
        <taxon>Streptophyta</taxon>
        <taxon>Embryophyta</taxon>
        <taxon>Tracheophyta</taxon>
        <taxon>Spermatophyta</taxon>
        <taxon>Magnoliopsida</taxon>
        <taxon>eudicotyledons</taxon>
        <taxon>Gunneridae</taxon>
        <taxon>Pentapetalae</taxon>
        <taxon>rosids</taxon>
        <taxon>malvids</taxon>
        <taxon>Malvales</taxon>
        <taxon>Malvaceae</taxon>
        <taxon>Malvoideae</taxon>
        <taxon>Gossypium</taxon>
    </lineage>
</organism>
<dbReference type="PRINTS" id="PR00385">
    <property type="entry name" value="P450"/>
</dbReference>
<proteinExistence type="inferred from homology"/>
<comment type="caution">
    <text evidence="3">The sequence shown here is derived from an EMBL/GenBank/DDBJ whole genome shotgun (WGS) entry which is preliminary data.</text>
</comment>
<dbReference type="Pfam" id="PF00067">
    <property type="entry name" value="p450"/>
    <property type="match status" value="1"/>
</dbReference>
<dbReference type="InterPro" id="IPR050196">
    <property type="entry name" value="Cytochrome_P450_Monoox"/>
</dbReference>
<keyword evidence="2" id="KW-0472">Membrane</keyword>
<comment type="similarity">
    <text evidence="1">Belongs to the cytochrome P450 family.</text>
</comment>
<dbReference type="PRINTS" id="PR00463">
    <property type="entry name" value="EP450I"/>
</dbReference>
<accession>A0ABR0PQF8</accession>
<dbReference type="InterPro" id="IPR036396">
    <property type="entry name" value="Cyt_P450_sf"/>
</dbReference>
<keyword evidence="2" id="KW-1133">Transmembrane helix</keyword>
<keyword evidence="4" id="KW-1185">Reference proteome</keyword>
<name>A0ABR0PQF8_GOSAR</name>
<keyword evidence="2" id="KW-0812">Transmembrane</keyword>
<dbReference type="InterPro" id="IPR002401">
    <property type="entry name" value="Cyt_P450_E_grp-I"/>
</dbReference>
<sequence>MLFPYYFPINQTPQSQIKTHTPTTIKLFNFNFSFFFSFHRNCIHLISSHPIPSIKIQTFSINFPTYETNCLKKKKEKRKMNPFLCFVLQAWNPSSCQVSSMETSRFLRDYAVWEINAFLWISLITITYFLSYKLFKLFKLWNQACKIPGPPPPSFYGHFTSLSKQNLTEVLSDSHEEYGSIVKLWLSPKQLLVSIKEPEIIKEMLLKAKDKLPLTGKAFNLAFGRSTLFASSFDKVESRRESLASELNVRLLDRANLIPTKAVDHIMAELHQHMTKGSINCKMTSQHMAFTLLGATIFGDTFLSWSKSTIYEELLMMVAKDACFWASYSVIPFWKQGFWRYRRLCTELKWLTQDLFQQYSKYRQYHHVEPSANLGMEAGVFLQDNISLQEINGRLNVRDESCCTIMSLLFHGCLTTGGLINNMLMRLVTHPEIQHKIYSEIIMAKKGSEDKAQPVVEKMPLLLATIYESARVMPAGPLLQRCSLKHDLRLKSGVIVPAGAILVVPMQLVQTDDSSWGNDAGKFNPYRFLSKTEKTSASENMDASIAGHTEEHKDQRKCTFVLKDPNKNPTFLPFGSGARACVCQKFVIKGVATLFASLLEQYEVCPTNNLPIICPLNTRKNINPSTIATRCLLHREWTNDCSVESI</sequence>
<gene>
    <name evidence="3" type="ORF">PVK06_021592</name>
</gene>
<evidence type="ECO:0000256" key="1">
    <source>
        <dbReference type="ARBA" id="ARBA00010617"/>
    </source>
</evidence>
<reference evidence="3 4" key="1">
    <citation type="submission" date="2023-03" db="EMBL/GenBank/DDBJ databases">
        <title>WGS of Gossypium arboreum.</title>
        <authorList>
            <person name="Yu D."/>
        </authorList>
    </citation>
    <scope>NUCLEOTIDE SEQUENCE [LARGE SCALE GENOMIC DNA]</scope>
    <source>
        <tissue evidence="3">Leaf</tissue>
    </source>
</reference>
<dbReference type="SUPFAM" id="SSF48264">
    <property type="entry name" value="Cytochrome P450"/>
    <property type="match status" value="1"/>
</dbReference>
<dbReference type="InterPro" id="IPR001128">
    <property type="entry name" value="Cyt_P450"/>
</dbReference>
<feature type="transmembrane region" description="Helical" evidence="2">
    <location>
        <begin position="110"/>
        <end position="130"/>
    </location>
</feature>
<protein>
    <submittedName>
        <fullName evidence="3">Uncharacterized protein</fullName>
    </submittedName>
</protein>
<evidence type="ECO:0000256" key="2">
    <source>
        <dbReference type="SAM" id="Phobius"/>
    </source>
</evidence>
<evidence type="ECO:0000313" key="3">
    <source>
        <dbReference type="EMBL" id="KAK5826666.1"/>
    </source>
</evidence>